<evidence type="ECO:0000313" key="5">
    <source>
        <dbReference type="Proteomes" id="UP000601435"/>
    </source>
</evidence>
<evidence type="ECO:0000256" key="2">
    <source>
        <dbReference type="SAM" id="Phobius"/>
    </source>
</evidence>
<dbReference type="Gene3D" id="3.40.50.410">
    <property type="entry name" value="von Willebrand factor, type A domain"/>
    <property type="match status" value="1"/>
</dbReference>
<reference evidence="4" key="1">
    <citation type="submission" date="2021-02" db="EMBL/GenBank/DDBJ databases">
        <authorList>
            <person name="Dougan E. K."/>
            <person name="Rhodes N."/>
            <person name="Thang M."/>
            <person name="Chan C."/>
        </authorList>
    </citation>
    <scope>NUCLEOTIDE SEQUENCE</scope>
</reference>
<keyword evidence="5" id="KW-1185">Reference proteome</keyword>
<dbReference type="SUPFAM" id="SSF53300">
    <property type="entry name" value="vWA-like"/>
    <property type="match status" value="1"/>
</dbReference>
<gene>
    <name evidence="4" type="primary">phg1b</name>
    <name evidence="4" type="ORF">SNEC2469_LOCUS4422</name>
</gene>
<dbReference type="PRINTS" id="PR00453">
    <property type="entry name" value="VWFADOMAIN"/>
</dbReference>
<dbReference type="InterPro" id="IPR002035">
    <property type="entry name" value="VWF_A"/>
</dbReference>
<keyword evidence="2" id="KW-1133">Transmembrane helix</keyword>
<organism evidence="4 5">
    <name type="scientific">Symbiodinium necroappetens</name>
    <dbReference type="NCBI Taxonomy" id="1628268"/>
    <lineage>
        <taxon>Eukaryota</taxon>
        <taxon>Sar</taxon>
        <taxon>Alveolata</taxon>
        <taxon>Dinophyceae</taxon>
        <taxon>Suessiales</taxon>
        <taxon>Symbiodiniaceae</taxon>
        <taxon>Symbiodinium</taxon>
    </lineage>
</organism>
<evidence type="ECO:0000259" key="3">
    <source>
        <dbReference type="PROSITE" id="PS50234"/>
    </source>
</evidence>
<sequence length="520" mass="55695">MASSKQLAAWLLIGLATAGLLLPALIILVLRPQEARKVYEAVHTTAPLDIYLVLDASGSVDKSDWRESLLFARDLSVQLNASVPQFRAGLGQFSSNFHDIFPVSEDVSLLAALPQGVEKKSGRTEMGKALCGNSFDSSTKQEEAKDRCVGGAYGTLMAAPAQLPGDLPPNCEELSSSRLIILVTDGRPGPDDKSKLASAFLKSATNVTVLGILVKHDAKAVEGEILYALSSCCPAESMTVAGTNDVHVACELPMNESCHYMASMKDYAALRRSIDGIVQTLGDELQCEGVQESVSFLPDSRSLWFLVLLLPILLHQIWQRSLLRISSSYKPKEANGLPPTDVEMTTDVSREQARSPAAPTTGSETADEARASQAAESVQAESRASAKGKKWAPVRTAYIINGARVDVDYGRSSNAPPPMAPNAARRGNSFASINDFPETAMQTIQTGTDADSTSVAGVISFVNAESLPPEVRRFNCHIFVPLLLTLLMLPFVIMKSGILSVLLDSPGGISSSKVITRITF</sequence>
<feature type="transmembrane region" description="Helical" evidence="2">
    <location>
        <begin position="478"/>
        <end position="503"/>
    </location>
</feature>
<name>A0A812L5U2_9DINO</name>
<feature type="domain" description="VWFA" evidence="3">
    <location>
        <begin position="49"/>
        <end position="281"/>
    </location>
</feature>
<dbReference type="CDD" id="cd00198">
    <property type="entry name" value="vWFA"/>
    <property type="match status" value="1"/>
</dbReference>
<protein>
    <submittedName>
        <fullName evidence="4">Phg1b protein</fullName>
    </submittedName>
</protein>
<dbReference type="OrthoDB" id="6132182at2759"/>
<dbReference type="EMBL" id="CAJNJA010008942">
    <property type="protein sequence ID" value="CAE7241732.1"/>
    <property type="molecule type" value="Genomic_DNA"/>
</dbReference>
<dbReference type="InterPro" id="IPR036465">
    <property type="entry name" value="vWFA_dom_sf"/>
</dbReference>
<keyword evidence="2" id="KW-0812">Transmembrane</keyword>
<dbReference type="PROSITE" id="PS50234">
    <property type="entry name" value="VWFA"/>
    <property type="match status" value="1"/>
</dbReference>
<comment type="caution">
    <text evidence="4">The sequence shown here is derived from an EMBL/GenBank/DDBJ whole genome shotgun (WGS) entry which is preliminary data.</text>
</comment>
<dbReference type="Proteomes" id="UP000601435">
    <property type="component" value="Unassembled WGS sequence"/>
</dbReference>
<proteinExistence type="predicted"/>
<dbReference type="Pfam" id="PF00092">
    <property type="entry name" value="VWA"/>
    <property type="match status" value="1"/>
</dbReference>
<feature type="region of interest" description="Disordered" evidence="1">
    <location>
        <begin position="333"/>
        <end position="386"/>
    </location>
</feature>
<feature type="transmembrane region" description="Helical" evidence="2">
    <location>
        <begin position="7"/>
        <end position="30"/>
    </location>
</feature>
<evidence type="ECO:0000313" key="4">
    <source>
        <dbReference type="EMBL" id="CAE7241732.1"/>
    </source>
</evidence>
<feature type="compositionally biased region" description="Low complexity" evidence="1">
    <location>
        <begin position="371"/>
        <end position="385"/>
    </location>
</feature>
<accession>A0A812L5U2</accession>
<dbReference type="AlphaFoldDB" id="A0A812L5U2"/>
<evidence type="ECO:0000256" key="1">
    <source>
        <dbReference type="SAM" id="MobiDB-lite"/>
    </source>
</evidence>
<keyword evidence="2" id="KW-0472">Membrane</keyword>